<gene>
    <name evidence="2" type="ORF">SBAD_LOCUS1673</name>
</gene>
<feature type="transmembrane region" description="Helical" evidence="1">
    <location>
        <begin position="45"/>
        <end position="66"/>
    </location>
</feature>
<evidence type="ECO:0000313" key="4">
    <source>
        <dbReference type="WBParaSite" id="SBAD_0000176101-mRNA-1"/>
    </source>
</evidence>
<dbReference type="WBParaSite" id="SBAD_0000176101-mRNA-1">
    <property type="protein sequence ID" value="SBAD_0000176101-mRNA-1"/>
    <property type="gene ID" value="SBAD_0000176101"/>
</dbReference>
<sequence>MTTATGQANLGVGDSVAIRARARAMHAKLIACNIRYSHRNLFVCLWPMLFWSTVGKSVIVLFIIGATRRR</sequence>
<evidence type="ECO:0000313" key="3">
    <source>
        <dbReference type="Proteomes" id="UP000270296"/>
    </source>
</evidence>
<protein>
    <submittedName>
        <fullName evidence="4">Transposase</fullName>
    </submittedName>
</protein>
<keyword evidence="1" id="KW-0812">Transmembrane</keyword>
<keyword evidence="1" id="KW-1133">Transmembrane helix</keyword>
<evidence type="ECO:0000256" key="1">
    <source>
        <dbReference type="SAM" id="Phobius"/>
    </source>
</evidence>
<accession>A0A183IDH9</accession>
<organism evidence="4">
    <name type="scientific">Soboliphyme baturini</name>
    <dbReference type="NCBI Taxonomy" id="241478"/>
    <lineage>
        <taxon>Eukaryota</taxon>
        <taxon>Metazoa</taxon>
        <taxon>Ecdysozoa</taxon>
        <taxon>Nematoda</taxon>
        <taxon>Enoplea</taxon>
        <taxon>Dorylaimia</taxon>
        <taxon>Dioctophymatida</taxon>
        <taxon>Dioctophymatoidea</taxon>
        <taxon>Soboliphymatidae</taxon>
        <taxon>Soboliphyme</taxon>
    </lineage>
</organism>
<proteinExistence type="predicted"/>
<keyword evidence="3" id="KW-1185">Reference proteome</keyword>
<dbReference type="AlphaFoldDB" id="A0A183IDH9"/>
<evidence type="ECO:0000313" key="2">
    <source>
        <dbReference type="EMBL" id="VDO95108.1"/>
    </source>
</evidence>
<keyword evidence="1" id="KW-0472">Membrane</keyword>
<dbReference type="EMBL" id="UZAM01006908">
    <property type="protein sequence ID" value="VDO95108.1"/>
    <property type="molecule type" value="Genomic_DNA"/>
</dbReference>
<reference evidence="2 3" key="2">
    <citation type="submission" date="2018-11" db="EMBL/GenBank/DDBJ databases">
        <authorList>
            <consortium name="Pathogen Informatics"/>
        </authorList>
    </citation>
    <scope>NUCLEOTIDE SEQUENCE [LARGE SCALE GENOMIC DNA]</scope>
</reference>
<reference evidence="4" key="1">
    <citation type="submission" date="2016-06" db="UniProtKB">
        <authorList>
            <consortium name="WormBaseParasite"/>
        </authorList>
    </citation>
    <scope>IDENTIFICATION</scope>
</reference>
<dbReference type="Proteomes" id="UP000270296">
    <property type="component" value="Unassembled WGS sequence"/>
</dbReference>
<name>A0A183IDH9_9BILA</name>